<protein>
    <recommendedName>
        <fullName evidence="8">AP2/ERF domain-containing protein</fullName>
    </recommendedName>
</protein>
<dbReference type="AlphaFoldDB" id="A0A2Z7AHF5"/>
<dbReference type="FunFam" id="3.30.730.10:FF:000005">
    <property type="entry name" value="ethylene-responsive transcription factor RAP2-11"/>
    <property type="match status" value="1"/>
</dbReference>
<evidence type="ECO:0000259" key="8">
    <source>
        <dbReference type="PROSITE" id="PS51032"/>
    </source>
</evidence>
<evidence type="ECO:0000256" key="3">
    <source>
        <dbReference type="ARBA" id="ARBA00023125"/>
    </source>
</evidence>
<dbReference type="PRINTS" id="PR00367">
    <property type="entry name" value="ETHRSPELEMNT"/>
</dbReference>
<dbReference type="EMBL" id="KV017244">
    <property type="protein sequence ID" value="KZV18704.1"/>
    <property type="molecule type" value="Genomic_DNA"/>
</dbReference>
<reference evidence="9 10" key="1">
    <citation type="journal article" date="2015" name="Proc. Natl. Acad. Sci. U.S.A.">
        <title>The resurrection genome of Boea hygrometrica: A blueprint for survival of dehydration.</title>
        <authorList>
            <person name="Xiao L."/>
            <person name="Yang G."/>
            <person name="Zhang L."/>
            <person name="Yang X."/>
            <person name="Zhao S."/>
            <person name="Ji Z."/>
            <person name="Zhou Q."/>
            <person name="Hu M."/>
            <person name="Wang Y."/>
            <person name="Chen M."/>
            <person name="Xu Y."/>
            <person name="Jin H."/>
            <person name="Xiao X."/>
            <person name="Hu G."/>
            <person name="Bao F."/>
            <person name="Hu Y."/>
            <person name="Wan P."/>
            <person name="Li L."/>
            <person name="Deng X."/>
            <person name="Kuang T."/>
            <person name="Xiang C."/>
            <person name="Zhu J.K."/>
            <person name="Oliver M.J."/>
            <person name="He Y."/>
        </authorList>
    </citation>
    <scope>NUCLEOTIDE SEQUENCE [LARGE SCALE GENOMIC DNA]</scope>
    <source>
        <strain evidence="10">cv. XS01</strain>
    </source>
</reference>
<evidence type="ECO:0000256" key="2">
    <source>
        <dbReference type="ARBA" id="ARBA00023015"/>
    </source>
</evidence>
<keyword evidence="10" id="KW-1185">Reference proteome</keyword>
<sequence length="299" mass="33408">MKQTRNTDEDGSRVRKKTSSRGHPKFVGVRQRPSGRWVAEIKDSLQKVRLWLGTFDTAEDAARAYDNAARQLRGTSARTNFELPNPNASQVMLENIEPFSFDAMCWTEEPDGLVGALKAKLLNKRSARTQAKISSLSNRWFDLEPCSLPNNAIERTTTSFIVTTPAMNSTQICDRSTHVDRIDEVPNPLIGYKDENSSLVWQKREQKLPSLPQINHVRQDELLVDSTKECAWPTVELSYNFNPLSEVLSQSNKIGDDALLNASSPWNPTLHGDYECHGLVGSNAASDSDLHCLLPSILG</sequence>
<dbReference type="PROSITE" id="PS51032">
    <property type="entry name" value="AP2_ERF"/>
    <property type="match status" value="1"/>
</dbReference>
<feature type="region of interest" description="Disordered" evidence="7">
    <location>
        <begin position="1"/>
        <end position="28"/>
    </location>
</feature>
<dbReference type="InterPro" id="IPR050913">
    <property type="entry name" value="AP2/ERF_ERF"/>
</dbReference>
<evidence type="ECO:0000256" key="7">
    <source>
        <dbReference type="SAM" id="MobiDB-lite"/>
    </source>
</evidence>
<dbReference type="GO" id="GO:0005634">
    <property type="term" value="C:nucleus"/>
    <property type="evidence" value="ECO:0007669"/>
    <property type="project" value="UniProtKB-SubCell"/>
</dbReference>
<dbReference type="SUPFAM" id="SSF54171">
    <property type="entry name" value="DNA-binding domain"/>
    <property type="match status" value="1"/>
</dbReference>
<feature type="compositionally biased region" description="Basic and acidic residues" evidence="7">
    <location>
        <begin position="1"/>
        <end position="13"/>
    </location>
</feature>
<dbReference type="PANTHER" id="PTHR31194">
    <property type="entry name" value="SHN SHINE , DNA BINDING / TRANSCRIPTION FACTOR"/>
    <property type="match status" value="1"/>
</dbReference>
<name>A0A2Z7AHF5_9LAMI</name>
<dbReference type="Pfam" id="PF00847">
    <property type="entry name" value="AP2"/>
    <property type="match status" value="1"/>
</dbReference>
<evidence type="ECO:0000256" key="4">
    <source>
        <dbReference type="ARBA" id="ARBA00023163"/>
    </source>
</evidence>
<dbReference type="SMART" id="SM00380">
    <property type="entry name" value="AP2"/>
    <property type="match status" value="1"/>
</dbReference>
<dbReference type="InterPro" id="IPR001471">
    <property type="entry name" value="AP2/ERF_dom"/>
</dbReference>
<organism evidence="9 10">
    <name type="scientific">Dorcoceras hygrometricum</name>
    <dbReference type="NCBI Taxonomy" id="472368"/>
    <lineage>
        <taxon>Eukaryota</taxon>
        <taxon>Viridiplantae</taxon>
        <taxon>Streptophyta</taxon>
        <taxon>Embryophyta</taxon>
        <taxon>Tracheophyta</taxon>
        <taxon>Spermatophyta</taxon>
        <taxon>Magnoliopsida</taxon>
        <taxon>eudicotyledons</taxon>
        <taxon>Gunneridae</taxon>
        <taxon>Pentapetalae</taxon>
        <taxon>asterids</taxon>
        <taxon>lamiids</taxon>
        <taxon>Lamiales</taxon>
        <taxon>Gesneriaceae</taxon>
        <taxon>Didymocarpoideae</taxon>
        <taxon>Trichosporeae</taxon>
        <taxon>Loxocarpinae</taxon>
        <taxon>Dorcoceras</taxon>
    </lineage>
</organism>
<evidence type="ECO:0000256" key="6">
    <source>
        <dbReference type="ARBA" id="ARBA00024343"/>
    </source>
</evidence>
<keyword evidence="4" id="KW-0804">Transcription</keyword>
<keyword evidence="5" id="KW-0539">Nucleus</keyword>
<proteinExistence type="inferred from homology"/>
<evidence type="ECO:0000256" key="5">
    <source>
        <dbReference type="ARBA" id="ARBA00023242"/>
    </source>
</evidence>
<dbReference type="Gene3D" id="3.30.730.10">
    <property type="entry name" value="AP2/ERF domain"/>
    <property type="match status" value="1"/>
</dbReference>
<feature type="domain" description="AP2/ERF" evidence="8">
    <location>
        <begin position="25"/>
        <end position="82"/>
    </location>
</feature>
<dbReference type="Proteomes" id="UP000250235">
    <property type="component" value="Unassembled WGS sequence"/>
</dbReference>
<dbReference type="GO" id="GO:0003677">
    <property type="term" value="F:DNA binding"/>
    <property type="evidence" value="ECO:0007669"/>
    <property type="project" value="UniProtKB-KW"/>
</dbReference>
<evidence type="ECO:0000313" key="10">
    <source>
        <dbReference type="Proteomes" id="UP000250235"/>
    </source>
</evidence>
<dbReference type="InterPro" id="IPR036955">
    <property type="entry name" value="AP2/ERF_dom_sf"/>
</dbReference>
<dbReference type="CDD" id="cd00018">
    <property type="entry name" value="AP2"/>
    <property type="match status" value="1"/>
</dbReference>
<evidence type="ECO:0000313" key="9">
    <source>
        <dbReference type="EMBL" id="KZV18704.1"/>
    </source>
</evidence>
<dbReference type="OrthoDB" id="773121at2759"/>
<dbReference type="InterPro" id="IPR016177">
    <property type="entry name" value="DNA-bd_dom_sf"/>
</dbReference>
<evidence type="ECO:0000256" key="1">
    <source>
        <dbReference type="ARBA" id="ARBA00004123"/>
    </source>
</evidence>
<dbReference type="PANTHER" id="PTHR31194:SF189">
    <property type="entry name" value="AP2_ERF DOMAIN-CONTAINING PROTEIN"/>
    <property type="match status" value="1"/>
</dbReference>
<feature type="compositionally biased region" description="Basic residues" evidence="7">
    <location>
        <begin position="14"/>
        <end position="24"/>
    </location>
</feature>
<accession>A0A2Z7AHF5</accession>
<comment type="subcellular location">
    <subcellularLocation>
        <location evidence="1">Nucleus</location>
    </subcellularLocation>
</comment>
<gene>
    <name evidence="9" type="ORF">F511_37067</name>
</gene>
<dbReference type="GO" id="GO:0003700">
    <property type="term" value="F:DNA-binding transcription factor activity"/>
    <property type="evidence" value="ECO:0007669"/>
    <property type="project" value="InterPro"/>
</dbReference>
<comment type="similarity">
    <text evidence="6">Belongs to the AP2/ERF transcription factor family. ERF subfamily.</text>
</comment>
<keyword evidence="3" id="KW-0238">DNA-binding</keyword>
<keyword evidence="2" id="KW-0805">Transcription regulation</keyword>